<dbReference type="PANTHER" id="PTHR42663">
    <property type="entry name" value="HYDROLASE C777.06C-RELATED-RELATED"/>
    <property type="match status" value="1"/>
</dbReference>
<dbReference type="PANTHER" id="PTHR42663:SF3">
    <property type="entry name" value="OS09G0363800 PROTEIN"/>
    <property type="match status" value="1"/>
</dbReference>
<name>A0A2U1N282_ARTAN</name>
<reference evidence="2 3" key="1">
    <citation type="journal article" date="2018" name="Mol. Plant">
        <title>The genome of Artemisia annua provides insight into the evolution of Asteraceae family and artemisinin biosynthesis.</title>
        <authorList>
            <person name="Shen Q."/>
            <person name="Zhang L."/>
            <person name="Liao Z."/>
            <person name="Wang S."/>
            <person name="Yan T."/>
            <person name="Shi P."/>
            <person name="Liu M."/>
            <person name="Fu X."/>
            <person name="Pan Q."/>
            <person name="Wang Y."/>
            <person name="Lv Z."/>
            <person name="Lu X."/>
            <person name="Zhang F."/>
            <person name="Jiang W."/>
            <person name="Ma Y."/>
            <person name="Chen M."/>
            <person name="Hao X."/>
            <person name="Li L."/>
            <person name="Tang Y."/>
            <person name="Lv G."/>
            <person name="Zhou Y."/>
            <person name="Sun X."/>
            <person name="Brodelius P.E."/>
            <person name="Rose J.K.C."/>
            <person name="Tang K."/>
        </authorList>
    </citation>
    <scope>NUCLEOTIDE SEQUENCE [LARGE SCALE GENOMIC DNA]</scope>
    <source>
        <strain evidence="3">cv. Huhao1</strain>
        <tissue evidence="2">Leaf</tissue>
    </source>
</reference>
<protein>
    <submittedName>
        <fullName evidence="2">Metallo-hydrolase/oxidoreductase superfamily protein</fullName>
    </submittedName>
</protein>
<dbReference type="GO" id="GO:0016787">
    <property type="term" value="F:hydrolase activity"/>
    <property type="evidence" value="ECO:0007669"/>
    <property type="project" value="UniProtKB-KW"/>
</dbReference>
<keyword evidence="2" id="KW-0378">Hydrolase</keyword>
<feature type="compositionally biased region" description="Polar residues" evidence="1">
    <location>
        <begin position="1"/>
        <end position="17"/>
    </location>
</feature>
<comment type="caution">
    <text evidence="2">The sequence shown here is derived from an EMBL/GenBank/DDBJ whole genome shotgun (WGS) entry which is preliminary data.</text>
</comment>
<dbReference type="AlphaFoldDB" id="A0A2U1N282"/>
<sequence length="323" mass="37277">MGFSPQQLDTNKETQQVRCKPSPSVSLKRHKESERNKATTYPRPIAKPNANKLHSSTIGYNPTRIELDTNHTLTVFLGCITLEREWGRCTEGEMRDKREREADVFLGCIALEREWGRCTEGEMRDKREADGDRRWGLRIVVKRSTRDPAWVVMTVAEVDLVFLLTCTSLVPYLQIRTFDAVVITMLLEPHIPIYVTDRDFEVMKKTQYYLLDTSVVTPGTTVSELHFDIIQEKQFIVHDLKECHADLSETRDAPTPTTKKDTGKKNVKQVVEPKNGHSRVRKEKQCIMVPLILTVDAARKFTDLRIFCSHVYEFCKTENLTLF</sequence>
<evidence type="ECO:0000256" key="1">
    <source>
        <dbReference type="SAM" id="MobiDB-lite"/>
    </source>
</evidence>
<evidence type="ECO:0000313" key="2">
    <source>
        <dbReference type="EMBL" id="PWA67630.1"/>
    </source>
</evidence>
<feature type="region of interest" description="Disordered" evidence="1">
    <location>
        <begin position="1"/>
        <end position="55"/>
    </location>
</feature>
<accession>A0A2U1N282</accession>
<organism evidence="2 3">
    <name type="scientific">Artemisia annua</name>
    <name type="common">Sweet wormwood</name>
    <dbReference type="NCBI Taxonomy" id="35608"/>
    <lineage>
        <taxon>Eukaryota</taxon>
        <taxon>Viridiplantae</taxon>
        <taxon>Streptophyta</taxon>
        <taxon>Embryophyta</taxon>
        <taxon>Tracheophyta</taxon>
        <taxon>Spermatophyta</taxon>
        <taxon>Magnoliopsida</taxon>
        <taxon>eudicotyledons</taxon>
        <taxon>Gunneridae</taxon>
        <taxon>Pentapetalae</taxon>
        <taxon>asterids</taxon>
        <taxon>campanulids</taxon>
        <taxon>Asterales</taxon>
        <taxon>Asteraceae</taxon>
        <taxon>Asteroideae</taxon>
        <taxon>Anthemideae</taxon>
        <taxon>Artemisiinae</taxon>
        <taxon>Artemisia</taxon>
    </lineage>
</organism>
<dbReference type="Proteomes" id="UP000245207">
    <property type="component" value="Unassembled WGS sequence"/>
</dbReference>
<evidence type="ECO:0000313" key="3">
    <source>
        <dbReference type="Proteomes" id="UP000245207"/>
    </source>
</evidence>
<dbReference type="EMBL" id="PKPP01003796">
    <property type="protein sequence ID" value="PWA67630.1"/>
    <property type="molecule type" value="Genomic_DNA"/>
</dbReference>
<gene>
    <name evidence="2" type="ORF">CTI12_AA316690</name>
</gene>
<proteinExistence type="predicted"/>
<keyword evidence="3" id="KW-1185">Reference proteome</keyword>
<dbReference type="STRING" id="35608.A0A2U1N282"/>